<dbReference type="InterPro" id="IPR014944">
    <property type="entry name" value="Toxin_SymE-like"/>
</dbReference>
<evidence type="ECO:0000259" key="1">
    <source>
        <dbReference type="Pfam" id="PF08845"/>
    </source>
</evidence>
<reference evidence="2 3" key="1">
    <citation type="submission" date="2022-04" db="EMBL/GenBank/DDBJ databases">
        <title>Spirosoma sp. strain RP8 genome sequencing and assembly.</title>
        <authorList>
            <person name="Jung Y."/>
        </authorList>
    </citation>
    <scope>NUCLEOTIDE SEQUENCE [LARGE SCALE GENOMIC DNA]</scope>
    <source>
        <strain evidence="2 3">RP8</strain>
    </source>
</reference>
<dbReference type="Proteomes" id="UP001202180">
    <property type="component" value="Unassembled WGS sequence"/>
</dbReference>
<protein>
    <submittedName>
        <fullName evidence="2">Type I toxin-antitoxin system SymE family toxin</fullName>
    </submittedName>
</protein>
<comment type="caution">
    <text evidence="2">The sequence shown here is derived from an EMBL/GenBank/DDBJ whole genome shotgun (WGS) entry which is preliminary data.</text>
</comment>
<dbReference type="Pfam" id="PF08845">
    <property type="entry name" value="SymE_toxin"/>
    <property type="match status" value="1"/>
</dbReference>
<name>A0ABT0HVG6_9BACT</name>
<sequence length="40" mass="4192">MSVSPSLELSGNWFKAAGFAPGQLVSVETQDGVITIRAAR</sequence>
<dbReference type="EMBL" id="JALPRF010000012">
    <property type="protein sequence ID" value="MCK8495847.1"/>
    <property type="molecule type" value="Genomic_DNA"/>
</dbReference>
<gene>
    <name evidence="2" type="ORF">M0L20_28535</name>
</gene>
<feature type="domain" description="Toxin SymE-like" evidence="1">
    <location>
        <begin position="4"/>
        <end position="38"/>
    </location>
</feature>
<evidence type="ECO:0000313" key="2">
    <source>
        <dbReference type="EMBL" id="MCK8495847.1"/>
    </source>
</evidence>
<organism evidence="2 3">
    <name type="scientific">Spirosoma liriopis</name>
    <dbReference type="NCBI Taxonomy" id="2937440"/>
    <lineage>
        <taxon>Bacteria</taxon>
        <taxon>Pseudomonadati</taxon>
        <taxon>Bacteroidota</taxon>
        <taxon>Cytophagia</taxon>
        <taxon>Cytophagales</taxon>
        <taxon>Cytophagaceae</taxon>
        <taxon>Spirosoma</taxon>
    </lineage>
</organism>
<keyword evidence="3" id="KW-1185">Reference proteome</keyword>
<proteinExistence type="predicted"/>
<evidence type="ECO:0000313" key="3">
    <source>
        <dbReference type="Proteomes" id="UP001202180"/>
    </source>
</evidence>
<accession>A0ABT0HVG6</accession>